<dbReference type="RefSeq" id="WP_210803105.1">
    <property type="nucleotide sequence ID" value="NZ_JAGQDE010000014.1"/>
</dbReference>
<comment type="caution">
    <text evidence="3">The sequence shown here is derived from an EMBL/GenBank/DDBJ whole genome shotgun (WGS) entry which is preliminary data.</text>
</comment>
<evidence type="ECO:0000259" key="2">
    <source>
        <dbReference type="Pfam" id="PF05406"/>
    </source>
</evidence>
<evidence type="ECO:0000313" key="3">
    <source>
        <dbReference type="EMBL" id="MBQ0960435.1"/>
    </source>
</evidence>
<dbReference type="EMBL" id="JAGQDE010000014">
    <property type="protein sequence ID" value="MBQ0960435.1"/>
    <property type="molecule type" value="Genomic_DNA"/>
</dbReference>
<dbReference type="Pfam" id="PF05406">
    <property type="entry name" value="WGR"/>
    <property type="match status" value="1"/>
</dbReference>
<sequence>MDSDFFTLPALAWNSPTRYYTAQVRRNLFGDLEFFRAWGGRGSRRGGHKAEPLSSLEAGRDRLNREDARRARRGYVRQT</sequence>
<reference evidence="3" key="1">
    <citation type="submission" date="2021-04" db="EMBL/GenBank/DDBJ databases">
        <title>The genome sequence of Ideonella sp. 4Y11.</title>
        <authorList>
            <person name="Liu Y."/>
        </authorList>
    </citation>
    <scope>NUCLEOTIDE SEQUENCE</scope>
    <source>
        <strain evidence="3">4Y11</strain>
    </source>
</reference>
<evidence type="ECO:0000256" key="1">
    <source>
        <dbReference type="SAM" id="MobiDB-lite"/>
    </source>
</evidence>
<dbReference type="Proteomes" id="UP000678374">
    <property type="component" value="Unassembled WGS sequence"/>
</dbReference>
<feature type="domain" description="WGR" evidence="2">
    <location>
        <begin position="17"/>
        <end position="78"/>
    </location>
</feature>
<name>A0A941BRI3_9BURK</name>
<dbReference type="InterPro" id="IPR008893">
    <property type="entry name" value="WGR_domain"/>
</dbReference>
<dbReference type="AlphaFoldDB" id="A0A941BRI3"/>
<accession>A0A941BRI3</accession>
<keyword evidence="4" id="KW-1185">Reference proteome</keyword>
<dbReference type="InterPro" id="IPR036930">
    <property type="entry name" value="WGR_dom_sf"/>
</dbReference>
<dbReference type="SUPFAM" id="SSF142921">
    <property type="entry name" value="WGR domain-like"/>
    <property type="match status" value="1"/>
</dbReference>
<proteinExistence type="predicted"/>
<gene>
    <name evidence="3" type="ORF">KAK06_15895</name>
</gene>
<feature type="compositionally biased region" description="Basic residues" evidence="1">
    <location>
        <begin position="70"/>
        <end position="79"/>
    </location>
</feature>
<evidence type="ECO:0000313" key="4">
    <source>
        <dbReference type="Proteomes" id="UP000678374"/>
    </source>
</evidence>
<feature type="region of interest" description="Disordered" evidence="1">
    <location>
        <begin position="38"/>
        <end position="79"/>
    </location>
</feature>
<protein>
    <submittedName>
        <fullName evidence="3">WGR domain-containing protein</fullName>
    </submittedName>
</protein>
<organism evidence="3 4">
    <name type="scientific">Ideonella aquatica</name>
    <dbReference type="NCBI Taxonomy" id="2824119"/>
    <lineage>
        <taxon>Bacteria</taxon>
        <taxon>Pseudomonadati</taxon>
        <taxon>Pseudomonadota</taxon>
        <taxon>Betaproteobacteria</taxon>
        <taxon>Burkholderiales</taxon>
        <taxon>Sphaerotilaceae</taxon>
        <taxon>Ideonella</taxon>
    </lineage>
</organism>
<feature type="compositionally biased region" description="Basic and acidic residues" evidence="1">
    <location>
        <begin position="58"/>
        <end position="69"/>
    </location>
</feature>